<feature type="region of interest" description="Disordered" evidence="9">
    <location>
        <begin position="198"/>
        <end position="254"/>
    </location>
</feature>
<evidence type="ECO:0000256" key="8">
    <source>
        <dbReference type="RuleBase" id="RU364143"/>
    </source>
</evidence>
<comment type="caution">
    <text evidence="10">The sequence shown here is derived from an EMBL/GenBank/DDBJ whole genome shotgun (WGS) entry which is preliminary data.</text>
</comment>
<dbReference type="InterPro" id="IPR007018">
    <property type="entry name" value="Mediator_Med6"/>
</dbReference>
<reference evidence="10 11" key="1">
    <citation type="journal article" date="2023" name="G3 (Bethesda)">
        <title>A chromosome-level genome assembly of Zasmidium syzygii isolated from banana leaves.</title>
        <authorList>
            <person name="van Westerhoven A.C."/>
            <person name="Mehrabi R."/>
            <person name="Talebi R."/>
            <person name="Steentjes M.B.F."/>
            <person name="Corcolon B."/>
            <person name="Chong P.A."/>
            <person name="Kema G.H.J."/>
            <person name="Seidl M.F."/>
        </authorList>
    </citation>
    <scope>NUCLEOTIDE SEQUENCE [LARGE SCALE GENOMIC DNA]</scope>
    <source>
        <strain evidence="10 11">P124</strain>
    </source>
</reference>
<organism evidence="10 11">
    <name type="scientific">Zasmidium cellare</name>
    <name type="common">Wine cellar mold</name>
    <name type="synonym">Racodium cellare</name>
    <dbReference type="NCBI Taxonomy" id="395010"/>
    <lineage>
        <taxon>Eukaryota</taxon>
        <taxon>Fungi</taxon>
        <taxon>Dikarya</taxon>
        <taxon>Ascomycota</taxon>
        <taxon>Pezizomycotina</taxon>
        <taxon>Dothideomycetes</taxon>
        <taxon>Dothideomycetidae</taxon>
        <taxon>Mycosphaerellales</taxon>
        <taxon>Mycosphaerellaceae</taxon>
        <taxon>Zasmidium</taxon>
    </lineage>
</organism>
<accession>A0ABR0EZE6</accession>
<dbReference type="Gene3D" id="3.10.450.580">
    <property type="entry name" value="Mediator complex, subunit Med6"/>
    <property type="match status" value="1"/>
</dbReference>
<dbReference type="InterPro" id="IPR038566">
    <property type="entry name" value="Mediator_Med6_sf"/>
</dbReference>
<gene>
    <name evidence="8" type="primary">MED6</name>
    <name evidence="10" type="ORF">PRZ48_004148</name>
</gene>
<protein>
    <recommendedName>
        <fullName evidence="3 8">Mediator of RNA polymerase II transcription subunit 6</fullName>
    </recommendedName>
    <alternativeName>
        <fullName evidence="7 8">Mediator complex subunit 6</fullName>
    </alternativeName>
</protein>
<keyword evidence="4 8" id="KW-0805">Transcription regulation</keyword>
<evidence type="ECO:0000256" key="7">
    <source>
        <dbReference type="ARBA" id="ARBA00031259"/>
    </source>
</evidence>
<comment type="subunit">
    <text evidence="8">Component of the Mediator complex.</text>
</comment>
<name>A0ABR0EZE6_ZASCE</name>
<comment type="function">
    <text evidence="8">Component of the Mediator complex, a coactivator involved in the regulated transcription of nearly all RNA polymerase II-dependent genes. Mediator functions as a bridge to convey information from gene-specific regulatory proteins to the basal RNA polymerase II transcription machinery. Mediator is recruited to promoters by direct interactions with regulatory proteins and serves as a scaffold for the assembly of a functional preinitiation complex with RNA polymerase II and the general transcription factors.</text>
</comment>
<evidence type="ECO:0000256" key="1">
    <source>
        <dbReference type="ARBA" id="ARBA00004123"/>
    </source>
</evidence>
<sequence>MAAVKTTPLDDLVWNNQEIISWWVGVGGQRMDENMIHRYFSESPFFDWTSKNGFWIDQGKNDFTYFHLIQNRKEFEATLRSREGVEFLIVDTPQLVSDKELAAKGTNTGIYVIRKQDRKRVSQPYLRPPHVLVEKGPDGKDAWELTILGTYYIVGENVLQASSVYDIISNRLLVASASLNKLFDVAGSLPRYTPGAGFHYLPRSQKPTSSTSVPGTPARSREGSVAPGPDDQSLRSGSVQPDSRAGGATSSTNLNDTKLLTQSLRDVVAFQDDYIDENPLLGEPGSFRFSASTAAIKKRRADEEAAAAKAKAEKESANTSRAASPKAPTPPAINTELAKVANKEKGKDGERRGSKKGDKSRRKSRVNAGGSATSPTTPSSATSTQAPNSAL</sequence>
<proteinExistence type="inferred from homology"/>
<evidence type="ECO:0000313" key="11">
    <source>
        <dbReference type="Proteomes" id="UP001305779"/>
    </source>
</evidence>
<feature type="compositionally biased region" description="Polar residues" evidence="9">
    <location>
        <begin position="205"/>
        <end position="214"/>
    </location>
</feature>
<keyword evidence="8" id="KW-0010">Activator</keyword>
<dbReference type="EMBL" id="JAXOVC010000002">
    <property type="protein sequence ID" value="KAK4506183.1"/>
    <property type="molecule type" value="Genomic_DNA"/>
</dbReference>
<evidence type="ECO:0000313" key="10">
    <source>
        <dbReference type="EMBL" id="KAK4506183.1"/>
    </source>
</evidence>
<dbReference type="Pfam" id="PF04934">
    <property type="entry name" value="Med6"/>
    <property type="match status" value="1"/>
</dbReference>
<evidence type="ECO:0000256" key="5">
    <source>
        <dbReference type="ARBA" id="ARBA00023163"/>
    </source>
</evidence>
<dbReference type="Proteomes" id="UP001305779">
    <property type="component" value="Unassembled WGS sequence"/>
</dbReference>
<evidence type="ECO:0000256" key="2">
    <source>
        <dbReference type="ARBA" id="ARBA00007526"/>
    </source>
</evidence>
<feature type="compositionally biased region" description="Low complexity" evidence="9">
    <location>
        <begin position="368"/>
        <end position="391"/>
    </location>
</feature>
<comment type="subcellular location">
    <subcellularLocation>
        <location evidence="1 8">Nucleus</location>
    </subcellularLocation>
</comment>
<evidence type="ECO:0000256" key="3">
    <source>
        <dbReference type="ARBA" id="ARBA00020634"/>
    </source>
</evidence>
<keyword evidence="11" id="KW-1185">Reference proteome</keyword>
<evidence type="ECO:0000256" key="6">
    <source>
        <dbReference type="ARBA" id="ARBA00023242"/>
    </source>
</evidence>
<evidence type="ECO:0000256" key="9">
    <source>
        <dbReference type="SAM" id="MobiDB-lite"/>
    </source>
</evidence>
<feature type="region of interest" description="Disordered" evidence="9">
    <location>
        <begin position="305"/>
        <end position="391"/>
    </location>
</feature>
<evidence type="ECO:0000256" key="4">
    <source>
        <dbReference type="ARBA" id="ARBA00023015"/>
    </source>
</evidence>
<dbReference type="PANTHER" id="PTHR13104">
    <property type="entry name" value="MED-6-RELATED"/>
    <property type="match status" value="1"/>
</dbReference>
<keyword evidence="6 8" id="KW-0539">Nucleus</keyword>
<comment type="similarity">
    <text evidence="2 8">Belongs to the Mediator complex subunit 6 family.</text>
</comment>
<keyword evidence="5 8" id="KW-0804">Transcription</keyword>
<feature type="compositionally biased region" description="Basic and acidic residues" evidence="9">
    <location>
        <begin position="341"/>
        <end position="357"/>
    </location>
</feature>